<keyword evidence="1" id="KW-0732">Signal</keyword>
<proteinExistence type="predicted"/>
<feature type="chain" id="PRO_5045527840" evidence="1">
    <location>
        <begin position="24"/>
        <end position="138"/>
    </location>
</feature>
<dbReference type="EMBL" id="JAUSVP010000004">
    <property type="protein sequence ID" value="MDQ0447212.1"/>
    <property type="molecule type" value="Genomic_DNA"/>
</dbReference>
<keyword evidence="3" id="KW-1185">Reference proteome</keyword>
<accession>A0ABU0HXZ7</accession>
<reference evidence="2 3" key="1">
    <citation type="submission" date="2023-07" db="EMBL/GenBank/DDBJ databases">
        <title>Genomic Encyclopedia of Type Strains, Phase IV (KMG-IV): sequencing the most valuable type-strain genomes for metagenomic binning, comparative biology and taxonomic classification.</title>
        <authorList>
            <person name="Goeker M."/>
        </authorList>
    </citation>
    <scope>NUCLEOTIDE SEQUENCE [LARGE SCALE GENOMIC DNA]</scope>
    <source>
        <strain evidence="2 3">DSM 19013</strain>
    </source>
</reference>
<evidence type="ECO:0000256" key="1">
    <source>
        <dbReference type="SAM" id="SignalP"/>
    </source>
</evidence>
<dbReference type="Proteomes" id="UP001231124">
    <property type="component" value="Unassembled WGS sequence"/>
</dbReference>
<organism evidence="2 3">
    <name type="scientific">Methylobacterium aerolatum</name>
    <dbReference type="NCBI Taxonomy" id="418708"/>
    <lineage>
        <taxon>Bacteria</taxon>
        <taxon>Pseudomonadati</taxon>
        <taxon>Pseudomonadota</taxon>
        <taxon>Alphaproteobacteria</taxon>
        <taxon>Hyphomicrobiales</taxon>
        <taxon>Methylobacteriaceae</taxon>
        <taxon>Methylobacterium</taxon>
    </lineage>
</organism>
<dbReference type="RefSeq" id="WP_238206890.1">
    <property type="nucleotide sequence ID" value="NZ_BPQE01000031.1"/>
</dbReference>
<feature type="signal peptide" evidence="1">
    <location>
        <begin position="1"/>
        <end position="23"/>
    </location>
</feature>
<sequence>MGLRRIGCLSVMIALALPSGALAQAKAQAPTPAPAPAPAAPALSPLDAYAEAAATTILAEQNCPGFHLFAGRLTSLRLAAKVAPAQEAALTEKLRGRASALRERLVTEGQSGWCASALAAFGPEGSVARGVLTNAPFR</sequence>
<name>A0ABU0HXZ7_9HYPH</name>
<comment type="caution">
    <text evidence="2">The sequence shown here is derived from an EMBL/GenBank/DDBJ whole genome shotgun (WGS) entry which is preliminary data.</text>
</comment>
<evidence type="ECO:0000313" key="3">
    <source>
        <dbReference type="Proteomes" id="UP001231124"/>
    </source>
</evidence>
<evidence type="ECO:0000313" key="2">
    <source>
        <dbReference type="EMBL" id="MDQ0447212.1"/>
    </source>
</evidence>
<protein>
    <submittedName>
        <fullName evidence="2">Uncharacterized protein</fullName>
    </submittedName>
</protein>
<gene>
    <name evidence="2" type="ORF">QO012_001708</name>
</gene>